<evidence type="ECO:0000256" key="3">
    <source>
        <dbReference type="ARBA" id="ARBA00009595"/>
    </source>
</evidence>
<feature type="domain" description="Nudix hydrolase" evidence="10">
    <location>
        <begin position="174"/>
        <end position="305"/>
    </location>
</feature>
<dbReference type="GO" id="GO:0035529">
    <property type="term" value="F:NADH pyrophosphatase activity"/>
    <property type="evidence" value="ECO:0007669"/>
    <property type="project" value="TreeGrafter"/>
</dbReference>
<dbReference type="InterPro" id="IPR015797">
    <property type="entry name" value="NUDIX_hydrolase-like_dom_sf"/>
</dbReference>
<dbReference type="InterPro" id="IPR020084">
    <property type="entry name" value="NUDIX_hydrolase_CS"/>
</dbReference>
<dbReference type="Pfam" id="PF00293">
    <property type="entry name" value="NUDIX"/>
    <property type="match status" value="1"/>
</dbReference>
<dbReference type="PANTHER" id="PTHR42904:SF6">
    <property type="entry name" value="NAD-CAPPED RNA HYDROLASE NUDT12"/>
    <property type="match status" value="1"/>
</dbReference>
<dbReference type="Gene3D" id="3.90.79.20">
    <property type="match status" value="1"/>
</dbReference>
<dbReference type="OrthoDB" id="9791656at2"/>
<dbReference type="GO" id="GO:0110153">
    <property type="term" value="F:RNA NAD-cap (NMN-forming) hydrolase activity"/>
    <property type="evidence" value="ECO:0007669"/>
    <property type="project" value="RHEA"/>
</dbReference>
<dbReference type="CDD" id="cd03429">
    <property type="entry name" value="NUDIX_NADH_pyrophosphatase_Nudt13"/>
    <property type="match status" value="1"/>
</dbReference>
<dbReference type="PROSITE" id="PS00893">
    <property type="entry name" value="NUDIX_BOX"/>
    <property type="match status" value="1"/>
</dbReference>
<dbReference type="EC" id="3.6.1.22" evidence="4"/>
<dbReference type="EMBL" id="CXPG01000020">
    <property type="protein sequence ID" value="CTQ33715.1"/>
    <property type="molecule type" value="Genomic_DNA"/>
</dbReference>
<comment type="cofactor">
    <cofactor evidence="2">
        <name>Zn(2+)</name>
        <dbReference type="ChEBI" id="CHEBI:29105"/>
    </cofactor>
</comment>
<dbReference type="InterPro" id="IPR000086">
    <property type="entry name" value="NUDIX_hydrolase_dom"/>
</dbReference>
<evidence type="ECO:0000256" key="8">
    <source>
        <dbReference type="ARBA" id="ARBA00023027"/>
    </source>
</evidence>
<dbReference type="Gene3D" id="3.90.79.10">
    <property type="entry name" value="Nucleoside Triphosphate Pyrophosphohydrolase"/>
    <property type="match status" value="1"/>
</dbReference>
<evidence type="ECO:0000256" key="9">
    <source>
        <dbReference type="ARBA" id="ARBA00023679"/>
    </source>
</evidence>
<dbReference type="AlphaFoldDB" id="A0A0M6XU31"/>
<dbReference type="InterPro" id="IPR050241">
    <property type="entry name" value="NAD-cap_RNA_hydrolase_NudC"/>
</dbReference>
<evidence type="ECO:0000256" key="1">
    <source>
        <dbReference type="ARBA" id="ARBA00001946"/>
    </source>
</evidence>
<keyword evidence="8" id="KW-0520">NAD</keyword>
<comment type="similarity">
    <text evidence="3">Belongs to the Nudix hydrolase family. NudC subfamily.</text>
</comment>
<dbReference type="NCBIfam" id="NF001299">
    <property type="entry name" value="PRK00241.1"/>
    <property type="match status" value="1"/>
</dbReference>
<dbReference type="PANTHER" id="PTHR42904">
    <property type="entry name" value="NUDIX HYDROLASE, NUDC SUBFAMILY"/>
    <property type="match status" value="1"/>
</dbReference>
<protein>
    <recommendedName>
        <fullName evidence="4">NAD(+) diphosphatase</fullName>
        <ecNumber evidence="4">3.6.1.22</ecNumber>
    </recommendedName>
</protein>
<evidence type="ECO:0000313" key="11">
    <source>
        <dbReference type="EMBL" id="CTQ33715.1"/>
    </source>
</evidence>
<dbReference type="Pfam" id="PF09297">
    <property type="entry name" value="Zn_ribbon_NUD"/>
    <property type="match status" value="1"/>
</dbReference>
<evidence type="ECO:0000259" key="10">
    <source>
        <dbReference type="PROSITE" id="PS51462"/>
    </source>
</evidence>
<dbReference type="InterPro" id="IPR015375">
    <property type="entry name" value="NADH_PPase-like_N"/>
</dbReference>
<dbReference type="GO" id="GO:0046872">
    <property type="term" value="F:metal ion binding"/>
    <property type="evidence" value="ECO:0007669"/>
    <property type="project" value="UniProtKB-KW"/>
</dbReference>
<evidence type="ECO:0000256" key="5">
    <source>
        <dbReference type="ARBA" id="ARBA00022723"/>
    </source>
</evidence>
<comment type="catalytic activity">
    <reaction evidence="9">
        <text>a 5'-end NAD(+)-phospho-ribonucleoside in mRNA + H2O = a 5'-end phospho-adenosine-phospho-ribonucleoside in mRNA + beta-nicotinamide D-ribonucleotide + 2 H(+)</text>
        <dbReference type="Rhea" id="RHEA:60876"/>
        <dbReference type="Rhea" id="RHEA-COMP:15698"/>
        <dbReference type="Rhea" id="RHEA-COMP:15719"/>
        <dbReference type="ChEBI" id="CHEBI:14649"/>
        <dbReference type="ChEBI" id="CHEBI:15377"/>
        <dbReference type="ChEBI" id="CHEBI:15378"/>
        <dbReference type="ChEBI" id="CHEBI:144029"/>
        <dbReference type="ChEBI" id="CHEBI:144051"/>
    </reaction>
    <physiologicalReaction direction="left-to-right" evidence="9">
        <dbReference type="Rhea" id="RHEA:60877"/>
    </physiologicalReaction>
</comment>
<dbReference type="Pfam" id="PF09296">
    <property type="entry name" value="NUDIX-like"/>
    <property type="match status" value="1"/>
</dbReference>
<keyword evidence="6 11" id="KW-0378">Hydrolase</keyword>
<evidence type="ECO:0000256" key="4">
    <source>
        <dbReference type="ARBA" id="ARBA00012381"/>
    </source>
</evidence>
<organism evidence="11 12">
    <name type="scientific">Jannaschia rubra</name>
    <dbReference type="NCBI Taxonomy" id="282197"/>
    <lineage>
        <taxon>Bacteria</taxon>
        <taxon>Pseudomonadati</taxon>
        <taxon>Pseudomonadota</taxon>
        <taxon>Alphaproteobacteria</taxon>
        <taxon>Rhodobacterales</taxon>
        <taxon>Roseobacteraceae</taxon>
        <taxon>Jannaschia</taxon>
    </lineage>
</organism>
<dbReference type="STRING" id="282197.SAMN04488517_102549"/>
<evidence type="ECO:0000313" key="12">
    <source>
        <dbReference type="Proteomes" id="UP000048908"/>
    </source>
</evidence>
<dbReference type="GO" id="GO:0005829">
    <property type="term" value="C:cytosol"/>
    <property type="evidence" value="ECO:0007669"/>
    <property type="project" value="TreeGrafter"/>
</dbReference>
<dbReference type="InterPro" id="IPR049734">
    <property type="entry name" value="NudC-like_C"/>
</dbReference>
<dbReference type="InterPro" id="IPR015376">
    <property type="entry name" value="Znr_NADH_PPase"/>
</dbReference>
<dbReference type="RefSeq" id="WP_055683093.1">
    <property type="nucleotide sequence ID" value="NZ_CXPG01000020.1"/>
</dbReference>
<reference evidence="11 12" key="1">
    <citation type="submission" date="2015-07" db="EMBL/GenBank/DDBJ databases">
        <authorList>
            <person name="Noorani M."/>
        </authorList>
    </citation>
    <scope>NUCLEOTIDE SEQUENCE [LARGE SCALE GENOMIC DNA]</scope>
    <source>
        <strain evidence="11 12">CECT 5088</strain>
    </source>
</reference>
<evidence type="ECO:0000256" key="2">
    <source>
        <dbReference type="ARBA" id="ARBA00001947"/>
    </source>
</evidence>
<keyword evidence="12" id="KW-1185">Reference proteome</keyword>
<evidence type="ECO:0000256" key="6">
    <source>
        <dbReference type="ARBA" id="ARBA00022801"/>
    </source>
</evidence>
<sequence length="313" mass="34207">MKIAESVTFGGGGLDRAEDLRRHPDMLDDLTAMTLPLWRGKPLTAPSRDALSFLDGHAFDGHGTPVLVGRLGERALFARDVSALEVDGVDDDLGAFRDSSEQTHADLPAGSAFVELRQTMTRLSPLDAEIAVCAKGMLEWHRTNGHCANCGTPTQPGKAGWMRGCAGCGRMHFPRTDPVVIMLVTRGNDVLLGRSHGWPEGFFSCLAGFMEPGETLESAVRREVWEETGVRVGPVRYLSSQPWPFPGSLMLGAQAEAITDRIEIDPEEIAEAVWLSREEVMEVFAGTHPRILPARDGAIAHFLLRAWLADRLD</sequence>
<dbReference type="SUPFAM" id="SSF55811">
    <property type="entry name" value="Nudix"/>
    <property type="match status" value="1"/>
</dbReference>
<dbReference type="GO" id="GO:0006742">
    <property type="term" value="P:NADP+ catabolic process"/>
    <property type="evidence" value="ECO:0007669"/>
    <property type="project" value="TreeGrafter"/>
</dbReference>
<dbReference type="GO" id="GO:0019677">
    <property type="term" value="P:NAD+ catabolic process"/>
    <property type="evidence" value="ECO:0007669"/>
    <property type="project" value="TreeGrafter"/>
</dbReference>
<comment type="cofactor">
    <cofactor evidence="1">
        <name>Mg(2+)</name>
        <dbReference type="ChEBI" id="CHEBI:18420"/>
    </cofactor>
</comment>
<dbReference type="PROSITE" id="PS51462">
    <property type="entry name" value="NUDIX"/>
    <property type="match status" value="1"/>
</dbReference>
<keyword evidence="7" id="KW-0460">Magnesium</keyword>
<name>A0A0M6XU31_9RHOB</name>
<gene>
    <name evidence="11" type="primary">nudC</name>
    <name evidence="11" type="ORF">JAN5088_02500</name>
</gene>
<accession>A0A0M6XU31</accession>
<evidence type="ECO:0000256" key="7">
    <source>
        <dbReference type="ARBA" id="ARBA00022842"/>
    </source>
</evidence>
<proteinExistence type="inferred from homology"/>
<keyword evidence="5" id="KW-0479">Metal-binding</keyword>
<dbReference type="Proteomes" id="UP000048908">
    <property type="component" value="Unassembled WGS sequence"/>
</dbReference>